<keyword evidence="1" id="KW-0175">Coiled coil</keyword>
<sequence>MNCTENNLGFFTPKEVRLFTGVIPEQISKASFFLEGHSDDEALKRFLSYRGPKLPPELAPQGRPERAGNSRLVQRRKSPTREDLAKESAQKELKKSKQRLVKWKDLFRDGNVQYVTPFVPSRVKPIELDWKDRPLEHLKHFGFVENAPVMARFLHRDWSGEYRIRLESQARPSEAPPAQGGDRFTEEVTSGAVRKIFESGAFVQSTRDGYSTFITLTFTPEQRERVLTRRPQSKNRTKPGQYGSIVVMSPHGREPYRVKAEGAFTWLDDMGKAGELAVINMAPIKGTGRLDVHGHEIKDIGTPSVRASGPWTKIREYAPDSSIGNEVSRFLDGAQKMYQRGWIPAFRPARKKRGKSIVQPAGVKCGEVIADGPFTPIRKGDQQDKLGQNPRWKEKPGKGLQKVAVPLDYCWVAEMPANEHGEPNPHVHVLFRWRVPKSYFHAWAGRLEGLWGNGFAKIEKIKHAKAGAGYLVKAVGYAAKGRDGNQGLIRGNRYGISACARAPGWHELASFQADNMAAIIAELEEKLYRRKVHHEEREKRAFFKLKESKRQYQITKNSKQLSEERRAARLEKLKAMMLQQDQEIAAAKADKHATGVIASGHYQITFTGENASEKFDRFLGWAVNNRQWQANARNEQLKEELEQEKAALIASMQKEYAELQDDLNLDDNQIERLRVLHFALREVNQDIDYKRMMRLQMANTLRQQRSYWRNFADTLPAKRTSLDYWSSFLNRYELSEPPEDRDLMLSLQHQDDLLCVRKAA</sequence>
<evidence type="ECO:0000256" key="2">
    <source>
        <dbReference type="SAM" id="MobiDB-lite"/>
    </source>
</evidence>
<feature type="region of interest" description="Disordered" evidence="2">
    <location>
        <begin position="226"/>
        <end position="247"/>
    </location>
</feature>
<feature type="compositionally biased region" description="Basic and acidic residues" evidence="2">
    <location>
        <begin position="79"/>
        <end position="93"/>
    </location>
</feature>
<comment type="caution">
    <text evidence="4">The sequence shown here is derived from an EMBL/GenBank/DDBJ whole genome shotgun (WGS) entry which is preliminary data.</text>
</comment>
<proteinExistence type="predicted"/>
<dbReference type="EMBL" id="JMIB01000045">
    <property type="protein sequence ID" value="KDM89713.1"/>
    <property type="molecule type" value="Genomic_DNA"/>
</dbReference>
<evidence type="ECO:0000256" key="1">
    <source>
        <dbReference type="SAM" id="Coils"/>
    </source>
</evidence>
<dbReference type="Proteomes" id="UP000027192">
    <property type="component" value="Unassembled WGS sequence"/>
</dbReference>
<dbReference type="InterPro" id="IPR056906">
    <property type="entry name" value="ORF2/G2P_dom"/>
</dbReference>
<feature type="domain" description="Replication-associated protein ORF2/G2P" evidence="3">
    <location>
        <begin position="398"/>
        <end position="473"/>
    </location>
</feature>
<keyword evidence="5" id="KW-1185">Reference proteome</keyword>
<accession>A0A066RQR4</accession>
<feature type="region of interest" description="Disordered" evidence="2">
    <location>
        <begin position="53"/>
        <end position="93"/>
    </location>
</feature>
<protein>
    <recommendedName>
        <fullName evidence="3">Replication-associated protein ORF2/G2P domain-containing protein</fullName>
    </recommendedName>
</protein>
<feature type="region of interest" description="Disordered" evidence="2">
    <location>
        <begin position="374"/>
        <end position="397"/>
    </location>
</feature>
<dbReference type="Pfam" id="PF23343">
    <property type="entry name" value="REP_ORF2-G2P"/>
    <property type="match status" value="1"/>
</dbReference>
<organism evidence="4 5">
    <name type="scientific">Photobacterium galatheae</name>
    <dbReference type="NCBI Taxonomy" id="1654360"/>
    <lineage>
        <taxon>Bacteria</taxon>
        <taxon>Pseudomonadati</taxon>
        <taxon>Pseudomonadota</taxon>
        <taxon>Gammaproteobacteria</taxon>
        <taxon>Vibrionales</taxon>
        <taxon>Vibrionaceae</taxon>
        <taxon>Photobacterium</taxon>
    </lineage>
</organism>
<name>A0A066RQR4_9GAMM</name>
<feature type="coiled-coil region" evidence="1">
    <location>
        <begin position="627"/>
        <end position="676"/>
    </location>
</feature>
<evidence type="ECO:0000259" key="3">
    <source>
        <dbReference type="Pfam" id="PF23343"/>
    </source>
</evidence>
<gene>
    <name evidence="4" type="ORF">EA58_21135</name>
</gene>
<evidence type="ECO:0000313" key="4">
    <source>
        <dbReference type="EMBL" id="KDM89713.1"/>
    </source>
</evidence>
<evidence type="ECO:0000313" key="5">
    <source>
        <dbReference type="Proteomes" id="UP000027192"/>
    </source>
</evidence>
<reference evidence="4 5" key="1">
    <citation type="submission" date="2014-04" db="EMBL/GenBank/DDBJ databases">
        <title>Draft genome sequence of Photobacterium halotolerans S2753: a solonamide, ngercheumicin and holomycin producer.</title>
        <authorList>
            <person name="Machado H.R."/>
            <person name="Gram L."/>
        </authorList>
    </citation>
    <scope>NUCLEOTIDE SEQUENCE [LARGE SCALE GENOMIC DNA]</scope>
    <source>
        <strain evidence="4 5">S2753</strain>
    </source>
</reference>
<dbReference type="AlphaFoldDB" id="A0A066RQR4"/>